<reference evidence="9 10" key="1">
    <citation type="submission" date="2022-10" db="EMBL/GenBank/DDBJ databases">
        <title>The complete genomes of actinobacterial strains from the NBC collection.</title>
        <authorList>
            <person name="Joergensen T.S."/>
            <person name="Alvarez Arevalo M."/>
            <person name="Sterndorff E.B."/>
            <person name="Faurdal D."/>
            <person name="Vuksanovic O."/>
            <person name="Mourched A.-S."/>
            <person name="Charusanti P."/>
            <person name="Shaw S."/>
            <person name="Blin K."/>
            <person name="Weber T."/>
        </authorList>
    </citation>
    <scope>NUCLEOTIDE SEQUENCE [LARGE SCALE GENOMIC DNA]</scope>
    <source>
        <strain evidence="9 10">NBC 01769</strain>
    </source>
</reference>
<evidence type="ECO:0000256" key="1">
    <source>
        <dbReference type="ARBA" id="ARBA00004651"/>
    </source>
</evidence>
<dbReference type="PROSITE" id="PS50850">
    <property type="entry name" value="MFS"/>
    <property type="match status" value="1"/>
</dbReference>
<dbReference type="Gene3D" id="1.20.1250.20">
    <property type="entry name" value="MFS general substrate transporter like domains"/>
    <property type="match status" value="2"/>
</dbReference>
<feature type="region of interest" description="Disordered" evidence="6">
    <location>
        <begin position="392"/>
        <end position="418"/>
    </location>
</feature>
<dbReference type="InterPro" id="IPR036259">
    <property type="entry name" value="MFS_trans_sf"/>
</dbReference>
<dbReference type="Pfam" id="PF07690">
    <property type="entry name" value="MFS_1"/>
    <property type="match status" value="1"/>
</dbReference>
<feature type="transmembrane region" description="Helical" evidence="7">
    <location>
        <begin position="46"/>
        <end position="64"/>
    </location>
</feature>
<feature type="transmembrane region" description="Helical" evidence="7">
    <location>
        <begin position="342"/>
        <end position="360"/>
    </location>
</feature>
<feature type="transmembrane region" description="Helical" evidence="7">
    <location>
        <begin position="209"/>
        <end position="231"/>
    </location>
</feature>
<feature type="transmembrane region" description="Helical" evidence="7">
    <location>
        <begin position="167"/>
        <end position="188"/>
    </location>
</feature>
<feature type="transmembrane region" description="Helical" evidence="7">
    <location>
        <begin position="135"/>
        <end position="155"/>
    </location>
</feature>
<keyword evidence="3 7" id="KW-0812">Transmembrane</keyword>
<feature type="compositionally biased region" description="Basic and acidic residues" evidence="6">
    <location>
        <begin position="394"/>
        <end position="418"/>
    </location>
</feature>
<evidence type="ECO:0000313" key="9">
    <source>
        <dbReference type="EMBL" id="WSC15956.1"/>
    </source>
</evidence>
<dbReference type="PANTHER" id="PTHR43124:SF3">
    <property type="entry name" value="CHLORAMPHENICOL EFFLUX PUMP RV0191"/>
    <property type="match status" value="1"/>
</dbReference>
<dbReference type="SUPFAM" id="SSF103473">
    <property type="entry name" value="MFS general substrate transporter"/>
    <property type="match status" value="1"/>
</dbReference>
<dbReference type="InterPro" id="IPR011701">
    <property type="entry name" value="MFS"/>
</dbReference>
<feature type="transmembrane region" description="Helical" evidence="7">
    <location>
        <begin position="275"/>
        <end position="295"/>
    </location>
</feature>
<accession>A0ABZ1G7T5</accession>
<organism evidence="9 10">
    <name type="scientific">Streptomyces brevispora</name>
    <dbReference type="NCBI Taxonomy" id="887462"/>
    <lineage>
        <taxon>Bacteria</taxon>
        <taxon>Bacillati</taxon>
        <taxon>Actinomycetota</taxon>
        <taxon>Actinomycetes</taxon>
        <taxon>Kitasatosporales</taxon>
        <taxon>Streptomycetaceae</taxon>
        <taxon>Streptomyces</taxon>
    </lineage>
</organism>
<dbReference type="InterPro" id="IPR050189">
    <property type="entry name" value="MFS_Efflux_Transporters"/>
</dbReference>
<feature type="transmembrane region" description="Helical" evidence="7">
    <location>
        <begin position="243"/>
        <end position="263"/>
    </location>
</feature>
<keyword evidence="4 7" id="KW-1133">Transmembrane helix</keyword>
<dbReference type="RefSeq" id="WP_326594938.1">
    <property type="nucleotide sequence ID" value="NZ_CP109114.1"/>
</dbReference>
<sequence length="418" mass="42764">MAAAPRTTALVVLPGLTSAVIAMVGPLPGALVFAIREDFAFSASDVGFSFAGFYLASAVVAQFAGRLMARWSQLTLIRLGLALCAAVTVTVALWSGRWQLFAAAGICGAANGLSTPAVNLLIARVVPSHRRGLAFGVRMSAVPGGASLAALAAYFVVGHGYDWRAVYAGYAVLCLLTIAAMGWIGPSARSSPEAPQSSAPWDGPGEARGLGLLATAGLLAASGGAVLPPFLVEGMVHGGTTPGAAAIFLAVGSWLGMGARIVVGVVSDRLPRPQLHLTGVVLSLMAGSFGMLGLALGEGAVVVGAAAVVTFGLGWAWPGLLHHAAIQMYPYHLVRTTTRLQSGTFLGGLLGPAVFGLAVTHVSFTWAWLGSSVVMAFAAVAVWGVVRRSQAVPDAERGEGSPVQKPDEPARQSDPRHD</sequence>
<dbReference type="InterPro" id="IPR020846">
    <property type="entry name" value="MFS_dom"/>
</dbReference>
<dbReference type="Proteomes" id="UP001330827">
    <property type="component" value="Chromosome"/>
</dbReference>
<evidence type="ECO:0000256" key="2">
    <source>
        <dbReference type="ARBA" id="ARBA00022475"/>
    </source>
</evidence>
<dbReference type="PANTHER" id="PTHR43124">
    <property type="entry name" value="PURINE EFFLUX PUMP PBUE"/>
    <property type="match status" value="1"/>
</dbReference>
<keyword evidence="5 7" id="KW-0472">Membrane</keyword>
<feature type="transmembrane region" description="Helical" evidence="7">
    <location>
        <begin position="301"/>
        <end position="321"/>
    </location>
</feature>
<keyword evidence="10" id="KW-1185">Reference proteome</keyword>
<evidence type="ECO:0000313" key="10">
    <source>
        <dbReference type="Proteomes" id="UP001330827"/>
    </source>
</evidence>
<name>A0ABZ1G7T5_9ACTN</name>
<feature type="domain" description="Major facilitator superfamily (MFS) profile" evidence="8">
    <location>
        <begin position="3"/>
        <end position="390"/>
    </location>
</feature>
<feature type="transmembrane region" description="Helical" evidence="7">
    <location>
        <begin position="366"/>
        <end position="386"/>
    </location>
</feature>
<comment type="subcellular location">
    <subcellularLocation>
        <location evidence="1">Cell membrane</location>
        <topology evidence="1">Multi-pass membrane protein</topology>
    </subcellularLocation>
</comment>
<gene>
    <name evidence="9" type="ORF">OIE64_26100</name>
</gene>
<feature type="transmembrane region" description="Helical" evidence="7">
    <location>
        <begin position="100"/>
        <end position="123"/>
    </location>
</feature>
<evidence type="ECO:0000256" key="5">
    <source>
        <dbReference type="ARBA" id="ARBA00023136"/>
    </source>
</evidence>
<evidence type="ECO:0000256" key="6">
    <source>
        <dbReference type="SAM" id="MobiDB-lite"/>
    </source>
</evidence>
<evidence type="ECO:0000259" key="8">
    <source>
        <dbReference type="PROSITE" id="PS50850"/>
    </source>
</evidence>
<evidence type="ECO:0000256" key="7">
    <source>
        <dbReference type="SAM" id="Phobius"/>
    </source>
</evidence>
<feature type="transmembrane region" description="Helical" evidence="7">
    <location>
        <begin position="76"/>
        <end position="94"/>
    </location>
</feature>
<evidence type="ECO:0000256" key="4">
    <source>
        <dbReference type="ARBA" id="ARBA00022989"/>
    </source>
</evidence>
<keyword evidence="2" id="KW-1003">Cell membrane</keyword>
<proteinExistence type="predicted"/>
<protein>
    <submittedName>
        <fullName evidence="9">MFS transporter</fullName>
    </submittedName>
</protein>
<evidence type="ECO:0000256" key="3">
    <source>
        <dbReference type="ARBA" id="ARBA00022692"/>
    </source>
</evidence>
<dbReference type="EMBL" id="CP109114">
    <property type="protein sequence ID" value="WSC15956.1"/>
    <property type="molecule type" value="Genomic_DNA"/>
</dbReference>